<evidence type="ECO:0000256" key="5">
    <source>
        <dbReference type="ARBA" id="ARBA00022989"/>
    </source>
</evidence>
<accession>S7Q6A7</accession>
<feature type="transmembrane region" description="Helical" evidence="10">
    <location>
        <begin position="258"/>
        <end position="277"/>
    </location>
</feature>
<protein>
    <submittedName>
        <fullName evidence="12">Fungal pheromone STE3G-protein-coupled receptor</fullName>
    </submittedName>
</protein>
<dbReference type="GO" id="GO:0004934">
    <property type="term" value="F:mating-type alpha-factor pheromone receptor activity"/>
    <property type="evidence" value="ECO:0007669"/>
    <property type="project" value="InterPro"/>
</dbReference>
<evidence type="ECO:0000256" key="4">
    <source>
        <dbReference type="ARBA" id="ARBA00022692"/>
    </source>
</evidence>
<evidence type="ECO:0000313" key="12">
    <source>
        <dbReference type="EMBL" id="EPQ55596.1"/>
    </source>
</evidence>
<gene>
    <name evidence="12" type="ORF">GLOTRDRAFT_11392</name>
</gene>
<organism evidence="12 13">
    <name type="scientific">Gloeophyllum trabeum (strain ATCC 11539 / FP-39264 / Madison 617)</name>
    <name type="common">Brown rot fungus</name>
    <dbReference type="NCBI Taxonomy" id="670483"/>
    <lineage>
        <taxon>Eukaryota</taxon>
        <taxon>Fungi</taxon>
        <taxon>Dikarya</taxon>
        <taxon>Basidiomycota</taxon>
        <taxon>Agaricomycotina</taxon>
        <taxon>Agaricomycetes</taxon>
        <taxon>Gloeophyllales</taxon>
        <taxon>Gloeophyllaceae</taxon>
        <taxon>Gloeophyllum</taxon>
    </lineage>
</organism>
<keyword evidence="4 10" id="KW-0812">Transmembrane</keyword>
<dbReference type="InterPro" id="IPR000481">
    <property type="entry name" value="GPCR_Pheromne_B_alpha_rcpt"/>
</dbReference>
<dbReference type="STRING" id="670483.S7Q6A7"/>
<feature type="transmembrane region" description="Helical" evidence="10">
    <location>
        <begin position="196"/>
        <end position="215"/>
    </location>
</feature>
<comment type="similarity">
    <text evidence="2">Belongs to the G-protein coupled receptor 4 family.</text>
</comment>
<comment type="subcellular location">
    <subcellularLocation>
        <location evidence="1">Membrane</location>
        <topology evidence="1">Multi-pass membrane protein</topology>
    </subcellularLocation>
</comment>
<keyword evidence="6" id="KW-0297">G-protein coupled receptor</keyword>
<sequence>FSILSFFSFVLAIIPFSWQAEAWNTGVFLYMAWTAVQSLNVFINSVLWRNNAINWSPVWCDISTRIYIGTNVAIPLVSFCINRTLNQIITRPLSISKDTKKRRLLIDLAIGLGLPILEIVLSYIVQGHRFDILEEIGCWPAIYNTPPTFALVYCWPLVISTLTSVYSVLTVRALLKSRSKTLGQYTVLSRHRLSRLLALASLEAIVGLPVSAYFLSINADEINPWVSWSDTHFNFSRLGQIPSLLWRSDSRAVLAIELSRWNIIICSFLFFAFFGLAEEAIARYRDAFRYILSRL</sequence>
<dbReference type="PANTHER" id="PTHR28097:SF1">
    <property type="entry name" value="PHEROMONE A FACTOR RECEPTOR"/>
    <property type="match status" value="1"/>
</dbReference>
<keyword evidence="13" id="KW-1185">Reference proteome</keyword>
<dbReference type="CDD" id="cd14966">
    <property type="entry name" value="7tmD_STE3"/>
    <property type="match status" value="1"/>
</dbReference>
<name>S7Q6A7_GLOTA</name>
<proteinExistence type="inferred from homology"/>
<evidence type="ECO:0000256" key="2">
    <source>
        <dbReference type="ARBA" id="ARBA00011085"/>
    </source>
</evidence>
<reference evidence="12 13" key="1">
    <citation type="journal article" date="2012" name="Science">
        <title>The Paleozoic origin of enzymatic lignin decomposition reconstructed from 31 fungal genomes.</title>
        <authorList>
            <person name="Floudas D."/>
            <person name="Binder M."/>
            <person name="Riley R."/>
            <person name="Barry K."/>
            <person name="Blanchette R.A."/>
            <person name="Henrissat B."/>
            <person name="Martinez A.T."/>
            <person name="Otillar R."/>
            <person name="Spatafora J.W."/>
            <person name="Yadav J.S."/>
            <person name="Aerts A."/>
            <person name="Benoit I."/>
            <person name="Boyd A."/>
            <person name="Carlson A."/>
            <person name="Copeland A."/>
            <person name="Coutinho P.M."/>
            <person name="de Vries R.P."/>
            <person name="Ferreira P."/>
            <person name="Findley K."/>
            <person name="Foster B."/>
            <person name="Gaskell J."/>
            <person name="Glotzer D."/>
            <person name="Gorecki P."/>
            <person name="Heitman J."/>
            <person name="Hesse C."/>
            <person name="Hori C."/>
            <person name="Igarashi K."/>
            <person name="Jurgens J.A."/>
            <person name="Kallen N."/>
            <person name="Kersten P."/>
            <person name="Kohler A."/>
            <person name="Kuees U."/>
            <person name="Kumar T.K.A."/>
            <person name="Kuo A."/>
            <person name="LaButti K."/>
            <person name="Larrondo L.F."/>
            <person name="Lindquist E."/>
            <person name="Ling A."/>
            <person name="Lombard V."/>
            <person name="Lucas S."/>
            <person name="Lundell T."/>
            <person name="Martin R."/>
            <person name="McLaughlin D.J."/>
            <person name="Morgenstern I."/>
            <person name="Morin E."/>
            <person name="Murat C."/>
            <person name="Nagy L.G."/>
            <person name="Nolan M."/>
            <person name="Ohm R.A."/>
            <person name="Patyshakuliyeva A."/>
            <person name="Rokas A."/>
            <person name="Ruiz-Duenas F.J."/>
            <person name="Sabat G."/>
            <person name="Salamov A."/>
            <person name="Samejima M."/>
            <person name="Schmutz J."/>
            <person name="Slot J.C."/>
            <person name="St John F."/>
            <person name="Stenlid J."/>
            <person name="Sun H."/>
            <person name="Sun S."/>
            <person name="Syed K."/>
            <person name="Tsang A."/>
            <person name="Wiebenga A."/>
            <person name="Young D."/>
            <person name="Pisabarro A."/>
            <person name="Eastwood D.C."/>
            <person name="Martin F."/>
            <person name="Cullen D."/>
            <person name="Grigoriev I.V."/>
            <person name="Hibbett D.S."/>
        </authorList>
    </citation>
    <scope>NUCLEOTIDE SEQUENCE [LARGE SCALE GENOMIC DNA]</scope>
    <source>
        <strain evidence="12 13">ATCC 11539</strain>
    </source>
</reference>
<keyword evidence="9" id="KW-0807">Transducer</keyword>
<feature type="signal peptide" evidence="11">
    <location>
        <begin position="1"/>
        <end position="22"/>
    </location>
</feature>
<evidence type="ECO:0000256" key="9">
    <source>
        <dbReference type="ARBA" id="ARBA00023224"/>
    </source>
</evidence>
<evidence type="ECO:0000256" key="3">
    <source>
        <dbReference type="ARBA" id="ARBA00022507"/>
    </source>
</evidence>
<feature type="transmembrane region" description="Helical" evidence="10">
    <location>
        <begin position="105"/>
        <end position="125"/>
    </location>
</feature>
<evidence type="ECO:0000313" key="13">
    <source>
        <dbReference type="Proteomes" id="UP000030669"/>
    </source>
</evidence>
<dbReference type="PANTHER" id="PTHR28097">
    <property type="entry name" value="PHEROMONE A FACTOR RECEPTOR"/>
    <property type="match status" value="1"/>
</dbReference>
<evidence type="ECO:0000256" key="1">
    <source>
        <dbReference type="ARBA" id="ARBA00004141"/>
    </source>
</evidence>
<evidence type="ECO:0000256" key="11">
    <source>
        <dbReference type="SAM" id="SignalP"/>
    </source>
</evidence>
<feature type="non-terminal residue" evidence="12">
    <location>
        <position position="295"/>
    </location>
</feature>
<dbReference type="RefSeq" id="XP_007865475.1">
    <property type="nucleotide sequence ID" value="XM_007867284.1"/>
</dbReference>
<dbReference type="KEGG" id="gtr:GLOTRDRAFT_11392"/>
<keyword evidence="11" id="KW-0732">Signal</keyword>
<feature type="non-terminal residue" evidence="12">
    <location>
        <position position="1"/>
    </location>
</feature>
<dbReference type="eggNOG" id="ENOG502S44N">
    <property type="taxonomic scope" value="Eukaryota"/>
</dbReference>
<keyword evidence="3" id="KW-0589">Pheromone response</keyword>
<dbReference type="EMBL" id="KB469301">
    <property type="protein sequence ID" value="EPQ55596.1"/>
    <property type="molecule type" value="Genomic_DNA"/>
</dbReference>
<evidence type="ECO:0000256" key="7">
    <source>
        <dbReference type="ARBA" id="ARBA00023136"/>
    </source>
</evidence>
<evidence type="ECO:0000256" key="8">
    <source>
        <dbReference type="ARBA" id="ARBA00023170"/>
    </source>
</evidence>
<keyword evidence="7 10" id="KW-0472">Membrane</keyword>
<dbReference type="GO" id="GO:0005886">
    <property type="term" value="C:plasma membrane"/>
    <property type="evidence" value="ECO:0007669"/>
    <property type="project" value="TreeGrafter"/>
</dbReference>
<dbReference type="OMA" id="WNDNAIN"/>
<keyword evidence="5 10" id="KW-1133">Transmembrane helix</keyword>
<dbReference type="HOGENOM" id="CLU_027592_0_1_1"/>
<keyword evidence="8 12" id="KW-0675">Receptor</keyword>
<dbReference type="GeneID" id="19299810"/>
<dbReference type="Proteomes" id="UP000030669">
    <property type="component" value="Unassembled WGS sequence"/>
</dbReference>
<dbReference type="AlphaFoldDB" id="S7Q6A7"/>
<evidence type="ECO:0000256" key="10">
    <source>
        <dbReference type="SAM" id="Phobius"/>
    </source>
</evidence>
<feature type="transmembrane region" description="Helical" evidence="10">
    <location>
        <begin position="150"/>
        <end position="175"/>
    </location>
</feature>
<dbReference type="PRINTS" id="PR00899">
    <property type="entry name" value="GPCRSTE3"/>
</dbReference>
<dbReference type="Pfam" id="PF02076">
    <property type="entry name" value="STE3"/>
    <property type="match status" value="1"/>
</dbReference>
<dbReference type="PRINTS" id="PR00901">
    <property type="entry name" value="PHEROMONEBAR"/>
</dbReference>
<dbReference type="InterPro" id="IPR001499">
    <property type="entry name" value="GPCR_STE3"/>
</dbReference>
<dbReference type="GO" id="GO:0000750">
    <property type="term" value="P:pheromone-dependent signal transduction involved in conjugation with cellular fusion"/>
    <property type="evidence" value="ECO:0007669"/>
    <property type="project" value="TreeGrafter"/>
</dbReference>
<feature type="chain" id="PRO_5004543864" evidence="11">
    <location>
        <begin position="23"/>
        <end position="295"/>
    </location>
</feature>
<evidence type="ECO:0000256" key="6">
    <source>
        <dbReference type="ARBA" id="ARBA00023040"/>
    </source>
</evidence>
<dbReference type="OrthoDB" id="2874149at2759"/>